<dbReference type="Gene3D" id="3.90.550.10">
    <property type="entry name" value="Spore Coat Polysaccharide Biosynthesis Protein SpsA, Chain A"/>
    <property type="match status" value="1"/>
</dbReference>
<gene>
    <name evidence="3" type="ORF">LX03_00875</name>
</gene>
<dbReference type="GO" id="GO:0005886">
    <property type="term" value="C:plasma membrane"/>
    <property type="evidence" value="ECO:0007669"/>
    <property type="project" value="TreeGrafter"/>
</dbReference>
<dbReference type="EMBL" id="JROC01000020">
    <property type="protein sequence ID" value="KGL67485.1"/>
    <property type="molecule type" value="Genomic_DNA"/>
</dbReference>
<keyword evidence="1" id="KW-1133">Transmembrane helix</keyword>
<evidence type="ECO:0000313" key="3">
    <source>
        <dbReference type="EMBL" id="KGL67485.1"/>
    </source>
</evidence>
<dbReference type="SUPFAM" id="SSF53448">
    <property type="entry name" value="Nucleotide-diphospho-sugar transferases"/>
    <property type="match status" value="1"/>
</dbReference>
<keyword evidence="1" id="KW-0472">Membrane</keyword>
<organism evidence="3 4">
    <name type="scientific">Limosilactobacillus mucosae</name>
    <name type="common">Lactobacillus mucosae</name>
    <dbReference type="NCBI Taxonomy" id="97478"/>
    <lineage>
        <taxon>Bacteria</taxon>
        <taxon>Bacillati</taxon>
        <taxon>Bacillota</taxon>
        <taxon>Bacilli</taxon>
        <taxon>Lactobacillales</taxon>
        <taxon>Lactobacillaceae</taxon>
        <taxon>Limosilactobacillus</taxon>
    </lineage>
</organism>
<evidence type="ECO:0000256" key="1">
    <source>
        <dbReference type="SAM" id="Phobius"/>
    </source>
</evidence>
<keyword evidence="3" id="KW-0808">Transferase</keyword>
<evidence type="ECO:0000259" key="2">
    <source>
        <dbReference type="Pfam" id="PF00535"/>
    </source>
</evidence>
<keyword evidence="1" id="KW-0812">Transmembrane</keyword>
<comment type="caution">
    <text evidence="3">The sequence shown here is derived from an EMBL/GenBank/DDBJ whole genome shotgun (WGS) entry which is preliminary data.</text>
</comment>
<dbReference type="InterPro" id="IPR050256">
    <property type="entry name" value="Glycosyltransferase_2"/>
</dbReference>
<dbReference type="PANTHER" id="PTHR48090:SF8">
    <property type="entry name" value="GLYCOSYLTRANSFERASE CSBB-RELATED"/>
    <property type="match status" value="1"/>
</dbReference>
<dbReference type="Proteomes" id="UP000030001">
    <property type="component" value="Unassembled WGS sequence"/>
</dbReference>
<sequence>MSKLSIVVPCYNEEESIPLFYPAVEKVVRQMNDLQIEYWFVNDGSSDNSLVEMRKLHEQNPERVHYVSFSRNFGKEAGLYAGLQAATGDYVVVMDVDLQDPPEFLPQMYELLQTGEYDCIGTRRVDRTGEAKFKSFLSDQFYHVINRISQTNIVPGARDYRMMTRQMVNAVLSLKEYNRFSKGIFSWVGFKTKYLDYHNVERVAGETDWSTWKLFKYAMDGITDFSQAPLSIAVWLGTTSFVLSIIGLLFVIIRRIVEPGSSVFGWASLICIILLFGGLQLLCIGIVGKYIGRIYMQVKQRPIYIIKEKK</sequence>
<dbReference type="InterPro" id="IPR001173">
    <property type="entry name" value="Glyco_trans_2-like"/>
</dbReference>
<feature type="transmembrane region" description="Helical" evidence="1">
    <location>
        <begin position="263"/>
        <end position="291"/>
    </location>
</feature>
<reference evidence="3 4" key="1">
    <citation type="submission" date="2014-09" db="EMBL/GenBank/DDBJ databases">
        <title>Lactobacillus mucosae CRL573 Genome Sequencing.</title>
        <authorList>
            <person name="Bleckwedel J."/>
            <person name="Teran L.C."/>
            <person name="Bonacina J."/>
            <person name="Saavedra L."/>
            <person name="Mozzi F.B."/>
            <person name="Raya R.R."/>
        </authorList>
    </citation>
    <scope>NUCLEOTIDE SEQUENCE [LARGE SCALE GENOMIC DNA]</scope>
    <source>
        <strain evidence="3 4">CRL573</strain>
    </source>
</reference>
<dbReference type="InterPro" id="IPR029044">
    <property type="entry name" value="Nucleotide-diphossugar_trans"/>
</dbReference>
<dbReference type="GO" id="GO:0016740">
    <property type="term" value="F:transferase activity"/>
    <property type="evidence" value="ECO:0007669"/>
    <property type="project" value="UniProtKB-KW"/>
</dbReference>
<evidence type="ECO:0000313" key="4">
    <source>
        <dbReference type="Proteomes" id="UP000030001"/>
    </source>
</evidence>
<accession>A0A099YG26</accession>
<dbReference type="Pfam" id="PF00535">
    <property type="entry name" value="Glycos_transf_2"/>
    <property type="match status" value="1"/>
</dbReference>
<protein>
    <submittedName>
        <fullName evidence="3">Bactoprenol glucosyl transferase</fullName>
    </submittedName>
</protein>
<dbReference type="CDD" id="cd04187">
    <property type="entry name" value="DPM1_like_bac"/>
    <property type="match status" value="1"/>
</dbReference>
<dbReference type="AlphaFoldDB" id="A0A099YG26"/>
<dbReference type="PANTHER" id="PTHR48090">
    <property type="entry name" value="UNDECAPRENYL-PHOSPHATE 4-DEOXY-4-FORMAMIDO-L-ARABINOSE TRANSFERASE-RELATED"/>
    <property type="match status" value="1"/>
</dbReference>
<name>A0A099YG26_LIMMU</name>
<feature type="domain" description="Glycosyltransferase 2-like" evidence="2">
    <location>
        <begin position="5"/>
        <end position="168"/>
    </location>
</feature>
<feature type="transmembrane region" description="Helical" evidence="1">
    <location>
        <begin position="232"/>
        <end position="257"/>
    </location>
</feature>
<proteinExistence type="predicted"/>